<dbReference type="Pfam" id="PF12848">
    <property type="entry name" value="ABC_tran_Xtn"/>
    <property type="match status" value="1"/>
</dbReference>
<dbReference type="HAMAP" id="MF_00848">
    <property type="entry name" value="Uup"/>
    <property type="match status" value="1"/>
</dbReference>
<dbReference type="InterPro" id="IPR003439">
    <property type="entry name" value="ABC_transporter-like_ATP-bd"/>
</dbReference>
<dbReference type="GO" id="GO:0005524">
    <property type="term" value="F:ATP binding"/>
    <property type="evidence" value="ECO:0007669"/>
    <property type="project" value="UniProtKB-UniRule"/>
</dbReference>
<accession>A0A8J2XP62</accession>
<dbReference type="SUPFAM" id="SSF52540">
    <property type="entry name" value="P-loop containing nucleoside triphosphate hydrolases"/>
    <property type="match status" value="2"/>
</dbReference>
<comment type="catalytic activity">
    <reaction evidence="9 11">
        <text>ATP + H2O = ADP + phosphate + H(+)</text>
        <dbReference type="Rhea" id="RHEA:13065"/>
        <dbReference type="ChEBI" id="CHEBI:15377"/>
        <dbReference type="ChEBI" id="CHEBI:15378"/>
        <dbReference type="ChEBI" id="CHEBI:30616"/>
        <dbReference type="ChEBI" id="CHEBI:43474"/>
        <dbReference type="ChEBI" id="CHEBI:456216"/>
    </reaction>
</comment>
<dbReference type="GO" id="GO:0016887">
    <property type="term" value="F:ATP hydrolysis activity"/>
    <property type="evidence" value="ECO:0007669"/>
    <property type="project" value="UniProtKB-UniRule"/>
</dbReference>
<organism evidence="13 14">
    <name type="scientific">Neiella marina</name>
    <dbReference type="NCBI Taxonomy" id="508461"/>
    <lineage>
        <taxon>Bacteria</taxon>
        <taxon>Pseudomonadati</taxon>
        <taxon>Pseudomonadota</taxon>
        <taxon>Gammaproteobacteria</taxon>
        <taxon>Alteromonadales</taxon>
        <taxon>Echinimonadaceae</taxon>
        <taxon>Neiella</taxon>
    </lineage>
</organism>
<keyword evidence="6 11" id="KW-0067">ATP-binding</keyword>
<comment type="similarity">
    <text evidence="10 11">Belongs to the ABC transporter superfamily. ABCF family. Uup subfamily.</text>
</comment>
<keyword evidence="8 11" id="KW-0234">DNA repair</keyword>
<keyword evidence="7 11" id="KW-0238">DNA-binding</keyword>
<dbReference type="CDD" id="cd03221">
    <property type="entry name" value="ABCF_EF-3"/>
    <property type="match status" value="2"/>
</dbReference>
<feature type="domain" description="ABC transporter" evidence="12">
    <location>
        <begin position="318"/>
        <end position="537"/>
    </location>
</feature>
<dbReference type="OrthoDB" id="9808609at2"/>
<dbReference type="Pfam" id="PF00005">
    <property type="entry name" value="ABC_tran"/>
    <property type="match status" value="2"/>
</dbReference>
<dbReference type="SMART" id="SM00382">
    <property type="entry name" value="AAA"/>
    <property type="match status" value="2"/>
</dbReference>
<proteinExistence type="inferred from homology"/>
<dbReference type="InterPro" id="IPR037118">
    <property type="entry name" value="Val-tRNA_synth_C_sf"/>
</dbReference>
<dbReference type="GO" id="GO:0005737">
    <property type="term" value="C:cytoplasm"/>
    <property type="evidence" value="ECO:0007669"/>
    <property type="project" value="UniProtKB-SubCell"/>
</dbReference>
<feature type="domain" description="ABC transporter" evidence="12">
    <location>
        <begin position="1"/>
        <end position="251"/>
    </location>
</feature>
<evidence type="ECO:0000256" key="10">
    <source>
        <dbReference type="ARBA" id="ARBA00061478"/>
    </source>
</evidence>
<keyword evidence="14" id="KW-1185">Reference proteome</keyword>
<dbReference type="GO" id="GO:0043022">
    <property type="term" value="F:ribosome binding"/>
    <property type="evidence" value="ECO:0007669"/>
    <property type="project" value="UniProtKB-UniRule"/>
</dbReference>
<dbReference type="PANTHER" id="PTHR42855:SF1">
    <property type="entry name" value="ABC TRANSPORTER DOMAIN-CONTAINING PROTEIN"/>
    <property type="match status" value="1"/>
</dbReference>
<dbReference type="FunFam" id="3.40.50.300:FF:000011">
    <property type="entry name" value="Putative ABC transporter ATP-binding component"/>
    <property type="match status" value="1"/>
</dbReference>
<evidence type="ECO:0000256" key="1">
    <source>
        <dbReference type="ARBA" id="ARBA00022490"/>
    </source>
</evidence>
<evidence type="ECO:0000259" key="12">
    <source>
        <dbReference type="PROSITE" id="PS50893"/>
    </source>
</evidence>
<sequence>MTLINIQQASLAFGHIPLLENAELQIAAKERLCIVGRNGTGKSTLLKVINSDIQLDDGDLQFIGGPSVAYLPQDPPNHSDTPVLDYVLQGHQDWLDQLHEYQQLTDRMTAGEDVMTALDALQQSMEVTGAWQAETRARQVIQRLELDAQAPLDSLSGGWLRRAALAQALVSQPDVLLLDEPTNHLDVDTIAWLEQFLKSLNITLVFISHDRAFIRNMATRIIDLDRGQLTSHPGNYDQYVANKAKLLEEEQRHNAAFDKKLAEEEAWIRQGIKARRTRNEGRVRALEDLRRQRQQRINQQGRARGAIAQSDASSKVVFEITDLSVQQQQQQLVAGFSSIVQKGDRIAFVGPNGCGKSTLIRTLLDEHSQYSGTIKRAQNISQAYFDQHRAQLPPQTTVSDFVGDGKQNLDINGKSRHVLGYLQDFLFSPARARSPISALSGGEKNRLLLAKLFLKPSNLLILDEPTNDLDIETLDLLEELVADYGGTILLVSHDREFVNRVATSCWLFEGQGVLVEIYGGFNEIQQYKETKSEQLHQPENKAKAAKNAKQSAKKQSNKLSYKLKLELETLPDRILELESEVERLQGIVNDAAFFALPHQQTEPVLNELAETETSLATAYERWEELEALENSCKE</sequence>
<dbReference type="InterPro" id="IPR003593">
    <property type="entry name" value="AAA+_ATPase"/>
</dbReference>
<dbReference type="InterPro" id="IPR017871">
    <property type="entry name" value="ABC_transporter-like_CS"/>
</dbReference>
<evidence type="ECO:0000313" key="13">
    <source>
        <dbReference type="EMBL" id="GGA77609.1"/>
    </source>
</evidence>
<keyword evidence="5 11" id="KW-0378">Hydrolase</keyword>
<dbReference type="InterPro" id="IPR051309">
    <property type="entry name" value="ABCF_ATPase"/>
</dbReference>
<comment type="caution">
    <text evidence="13">The sequence shown here is derived from an EMBL/GenBank/DDBJ whole genome shotgun (WGS) entry which is preliminary data.</text>
</comment>
<comment type="subcellular location">
    <subcellularLocation>
        <location evidence="11">Cytoplasm</location>
    </subcellularLocation>
    <text evidence="11">Associates with ribosomes.</text>
</comment>
<evidence type="ECO:0000313" key="14">
    <source>
        <dbReference type="Proteomes" id="UP000619743"/>
    </source>
</evidence>
<dbReference type="GO" id="GO:0006281">
    <property type="term" value="P:DNA repair"/>
    <property type="evidence" value="ECO:0007669"/>
    <property type="project" value="UniProtKB-KW"/>
</dbReference>
<comment type="function">
    <text evidence="11">Probably plays a role in ribosome assembly or function. May be involved in resolution of branched DNA intermediates that result from template switching in postreplication gaps. Binds DNA and has ATPase activity.</text>
</comment>
<dbReference type="InterPro" id="IPR027417">
    <property type="entry name" value="P-loop_NTPase"/>
</dbReference>
<feature type="binding site" evidence="11">
    <location>
        <begin position="36"/>
        <end position="43"/>
    </location>
    <ligand>
        <name>ATP</name>
        <dbReference type="ChEBI" id="CHEBI:30616"/>
        <label>1</label>
    </ligand>
</feature>
<dbReference type="EMBL" id="BMDX01000008">
    <property type="protein sequence ID" value="GGA77609.1"/>
    <property type="molecule type" value="Genomic_DNA"/>
</dbReference>
<dbReference type="EC" id="3.6.1.-" evidence="11"/>
<dbReference type="Gene3D" id="3.40.50.300">
    <property type="entry name" value="P-loop containing nucleotide triphosphate hydrolases"/>
    <property type="match status" value="2"/>
</dbReference>
<name>A0A8J2XP62_9GAMM</name>
<dbReference type="PROSITE" id="PS00211">
    <property type="entry name" value="ABC_TRANSPORTER_1"/>
    <property type="match status" value="2"/>
</dbReference>
<keyword evidence="1 11" id="KW-0963">Cytoplasm</keyword>
<evidence type="ECO:0000256" key="11">
    <source>
        <dbReference type="HAMAP-Rule" id="MF_00848"/>
    </source>
</evidence>
<evidence type="ECO:0000256" key="5">
    <source>
        <dbReference type="ARBA" id="ARBA00022801"/>
    </source>
</evidence>
<evidence type="ECO:0000256" key="2">
    <source>
        <dbReference type="ARBA" id="ARBA00022737"/>
    </source>
</evidence>
<dbReference type="InterPro" id="IPR032524">
    <property type="entry name" value="ABC_tran_C"/>
</dbReference>
<feature type="binding site" evidence="11">
    <location>
        <begin position="350"/>
        <end position="357"/>
    </location>
    <ligand>
        <name>ATP</name>
        <dbReference type="ChEBI" id="CHEBI:30616"/>
        <label>2</label>
    </ligand>
</feature>
<keyword evidence="2 11" id="KW-0677">Repeat</keyword>
<dbReference type="InterPro" id="IPR043686">
    <property type="entry name" value="Uup"/>
</dbReference>
<keyword evidence="4 11" id="KW-0227">DNA damage</keyword>
<dbReference type="Proteomes" id="UP000619743">
    <property type="component" value="Unassembled WGS sequence"/>
</dbReference>
<gene>
    <name evidence="11" type="primary">uup</name>
    <name evidence="13" type="ORF">GCM10011369_19390</name>
</gene>
<evidence type="ECO:0000256" key="8">
    <source>
        <dbReference type="ARBA" id="ARBA00023204"/>
    </source>
</evidence>
<dbReference type="RefSeq" id="WP_087505569.1">
    <property type="nucleotide sequence ID" value="NZ_BMDX01000008.1"/>
</dbReference>
<evidence type="ECO:0000256" key="9">
    <source>
        <dbReference type="ARBA" id="ARBA00049360"/>
    </source>
</evidence>
<dbReference type="FunFam" id="3.40.50.300:FF:000309">
    <property type="entry name" value="ABC transporter ATP-binding protein"/>
    <property type="match status" value="1"/>
</dbReference>
<protein>
    <recommendedName>
        <fullName evidence="11">ATP-binding protein Uup</fullName>
        <ecNumber evidence="11">3.6.1.-</ecNumber>
    </recommendedName>
</protein>
<evidence type="ECO:0000256" key="7">
    <source>
        <dbReference type="ARBA" id="ARBA00023125"/>
    </source>
</evidence>
<dbReference type="PROSITE" id="PS50893">
    <property type="entry name" value="ABC_TRANSPORTER_2"/>
    <property type="match status" value="2"/>
</dbReference>
<dbReference type="GO" id="GO:0003677">
    <property type="term" value="F:DNA binding"/>
    <property type="evidence" value="ECO:0007669"/>
    <property type="project" value="UniProtKB-UniRule"/>
</dbReference>
<evidence type="ECO:0000256" key="6">
    <source>
        <dbReference type="ARBA" id="ARBA00022840"/>
    </source>
</evidence>
<dbReference type="InterPro" id="IPR032781">
    <property type="entry name" value="ABC_tran_Xtn"/>
</dbReference>
<dbReference type="PANTHER" id="PTHR42855">
    <property type="entry name" value="ABC TRANSPORTER ATP-BINDING SUBUNIT"/>
    <property type="match status" value="1"/>
</dbReference>
<evidence type="ECO:0000256" key="3">
    <source>
        <dbReference type="ARBA" id="ARBA00022741"/>
    </source>
</evidence>
<evidence type="ECO:0000256" key="4">
    <source>
        <dbReference type="ARBA" id="ARBA00022763"/>
    </source>
</evidence>
<dbReference type="AlphaFoldDB" id="A0A8J2XP62"/>
<dbReference type="Pfam" id="PF16326">
    <property type="entry name" value="ABC_tran_CTD"/>
    <property type="match status" value="1"/>
</dbReference>
<dbReference type="Gene3D" id="1.10.287.380">
    <property type="entry name" value="Valyl-tRNA synthetase, C-terminal domain"/>
    <property type="match status" value="1"/>
</dbReference>
<keyword evidence="3 11" id="KW-0547">Nucleotide-binding</keyword>
<reference evidence="14" key="1">
    <citation type="journal article" date="2019" name="Int. J. Syst. Evol. Microbiol.">
        <title>The Global Catalogue of Microorganisms (GCM) 10K type strain sequencing project: providing services to taxonomists for standard genome sequencing and annotation.</title>
        <authorList>
            <consortium name="The Broad Institute Genomics Platform"/>
            <consortium name="The Broad Institute Genome Sequencing Center for Infectious Disease"/>
            <person name="Wu L."/>
            <person name="Ma J."/>
        </authorList>
    </citation>
    <scope>NUCLEOTIDE SEQUENCE [LARGE SCALE GENOMIC DNA]</scope>
    <source>
        <strain evidence="14">CGMCC 1.10130</strain>
    </source>
</reference>